<name>A0A5K1K317_9APHY</name>
<keyword evidence="1" id="KW-0560">Oxidoreductase</keyword>
<proteinExistence type="predicted"/>
<organism evidence="1">
    <name type="scientific">Ganoderma boninense</name>
    <dbReference type="NCBI Taxonomy" id="34458"/>
    <lineage>
        <taxon>Eukaryota</taxon>
        <taxon>Fungi</taxon>
        <taxon>Dikarya</taxon>
        <taxon>Basidiomycota</taxon>
        <taxon>Agaricomycotina</taxon>
        <taxon>Agaricomycetes</taxon>
        <taxon>Polyporales</taxon>
        <taxon>Polyporaceae</taxon>
        <taxon>Ganoderma</taxon>
    </lineage>
</organism>
<gene>
    <name evidence="1" type="primary">G4MQ72</name>
</gene>
<keyword evidence="1" id="KW-0223">Dioxygenase</keyword>
<reference evidence="1" key="1">
    <citation type="submission" date="2019-10" db="EMBL/GenBank/DDBJ databases">
        <authorList>
            <person name="Nor Muhammad N."/>
        </authorList>
    </citation>
    <scope>NUCLEOTIDE SEQUENCE</scope>
</reference>
<dbReference type="EMBL" id="LR727980">
    <property type="protein sequence ID" value="VWO99878.1"/>
    <property type="molecule type" value="Genomic_DNA"/>
</dbReference>
<evidence type="ECO:0000313" key="1">
    <source>
        <dbReference type="EMBL" id="VWO99878.1"/>
    </source>
</evidence>
<dbReference type="GO" id="GO:0051213">
    <property type="term" value="F:dioxygenase activity"/>
    <property type="evidence" value="ECO:0007669"/>
    <property type="project" value="UniProtKB-KW"/>
</dbReference>
<sequence length="375" mass="42678">MFADEMDILSLSRWRGTCRTNYHHASFSMRRSLTSRIRAFTPYPQELVDTVTRYGAVIGGELALSFFLRNETYEARCLDIYASHFHFEKLCDELLHSTSLQPHIAQHSVDTHSLYYALRRLVSASLVIRLHNSRVVYVHRSYTCSSSAPLTRAPCTALSNFVTGFSFGCSHPELTLAHRALLADRELVYLSTHDANSLNHLLSNKFSLAVAPTAWADYRRDMIENSLRNPEECWRERHICPKQGRFFGDRGSLVGYFDPLGNDEDRCTRGNIAPFGAMAVWRLMSSFECEGGCEHLDEVLDYGVTSIPVLFRKDPYGDLLDCILDKRLGVSPLYPRPPVNRALSSYNFTTHSNRAELIYKHVVPTSPPLEIIPYT</sequence>
<dbReference type="AlphaFoldDB" id="A0A5K1K317"/>
<accession>A0A5K1K317</accession>
<protein>
    <submittedName>
        <fullName evidence="1">Gamma-butyrobetaine dioxygenase</fullName>
    </submittedName>
</protein>